<evidence type="ECO:0000256" key="3">
    <source>
        <dbReference type="ARBA" id="ARBA00022898"/>
    </source>
</evidence>
<evidence type="ECO:0000256" key="4">
    <source>
        <dbReference type="ARBA" id="ARBA00023015"/>
    </source>
</evidence>
<sequence length="462" mass="52142">MYFLQEKGALPLYEQLIQQLSAAMDRGELTDRLPSIRSLAAELEVSKGTVENAYEQLVAEDRIENRPQQGFFVKTPMSTLPIVSEHDRDLVQPDFDFSLGYAASLLETHAKTAWNRSLERAIQDQDRRDPQTAIQRQGSLALREEIVALLVRRRGIHCQPEQVVITAGNSESLVMVTQLMQAKFQSPLKVGFENPGYRSGLETVRRQGGQPVLIPVDETSGMDVDHLRSESVNLVYVTPSHQFPLGPTMPLAKRQALLAVMRAKQGLIIEDDYDSEFSVSTRPMLALASLDAKRVIYLCGFSKSISTELRLSFMVLPPQLVTSYQSLFAYETNGVAAIIQAATADFLSSGAYSRHITRSLRLNRQKYDFIQQQLTPFVRQGVINAHFGEAGIHLVFRLKKPQATAKFDEILERHHLYLRKMDQYWLKDKQLGYYIVGFAHFALPEFRQGVAKLVLALKELSA</sequence>
<keyword evidence="4" id="KW-0805">Transcription regulation</keyword>
<proteinExistence type="inferred from homology"/>
<dbReference type="AlphaFoldDB" id="A0A0R2LQZ8"/>
<organism evidence="8 9">
    <name type="scientific">Levilactobacillus paucivorans</name>
    <dbReference type="NCBI Taxonomy" id="616990"/>
    <lineage>
        <taxon>Bacteria</taxon>
        <taxon>Bacillati</taxon>
        <taxon>Bacillota</taxon>
        <taxon>Bacilli</taxon>
        <taxon>Lactobacillales</taxon>
        <taxon>Lactobacillaceae</taxon>
        <taxon>Levilactobacillus</taxon>
    </lineage>
</organism>
<reference evidence="8 9" key="1">
    <citation type="journal article" date="2015" name="Genome Announc.">
        <title>Expanding the biotechnology potential of lactobacilli through comparative genomics of 213 strains and associated genera.</title>
        <authorList>
            <person name="Sun Z."/>
            <person name="Harris H.M."/>
            <person name="McCann A."/>
            <person name="Guo C."/>
            <person name="Argimon S."/>
            <person name="Zhang W."/>
            <person name="Yang X."/>
            <person name="Jeffery I.B."/>
            <person name="Cooney J.C."/>
            <person name="Kagawa T.F."/>
            <person name="Liu W."/>
            <person name="Song Y."/>
            <person name="Salvetti E."/>
            <person name="Wrobel A."/>
            <person name="Rasinkangas P."/>
            <person name="Parkhill J."/>
            <person name="Rea M.C."/>
            <person name="O'Sullivan O."/>
            <person name="Ritari J."/>
            <person name="Douillard F.P."/>
            <person name="Paul Ross R."/>
            <person name="Yang R."/>
            <person name="Briner A.E."/>
            <person name="Felis G.E."/>
            <person name="de Vos W.M."/>
            <person name="Barrangou R."/>
            <person name="Klaenhammer T.R."/>
            <person name="Caufield P.W."/>
            <person name="Cui Y."/>
            <person name="Zhang H."/>
            <person name="O'Toole P.W."/>
        </authorList>
    </citation>
    <scope>NUCLEOTIDE SEQUENCE [LARGE SCALE GENOMIC DNA]</scope>
    <source>
        <strain evidence="8 9">DSM 22467</strain>
    </source>
</reference>
<dbReference type="InterPro" id="IPR015421">
    <property type="entry name" value="PyrdxlP-dep_Trfase_major"/>
</dbReference>
<comment type="similarity">
    <text evidence="1">In the C-terminal section; belongs to the class-I pyridoxal-phosphate-dependent aminotransferase family.</text>
</comment>
<dbReference type="OrthoDB" id="9808770at2"/>
<dbReference type="GO" id="GO:0008483">
    <property type="term" value="F:transaminase activity"/>
    <property type="evidence" value="ECO:0007669"/>
    <property type="project" value="UniProtKB-KW"/>
</dbReference>
<feature type="domain" description="HTH gntR-type" evidence="7">
    <location>
        <begin position="10"/>
        <end position="76"/>
    </location>
</feature>
<dbReference type="InterPro" id="IPR015424">
    <property type="entry name" value="PyrdxlP-dep_Trfase"/>
</dbReference>
<dbReference type="SUPFAM" id="SSF53383">
    <property type="entry name" value="PLP-dependent transferases"/>
    <property type="match status" value="1"/>
</dbReference>
<evidence type="ECO:0000259" key="7">
    <source>
        <dbReference type="PROSITE" id="PS50949"/>
    </source>
</evidence>
<dbReference type="SUPFAM" id="SSF46785">
    <property type="entry name" value="Winged helix' DNA-binding domain"/>
    <property type="match status" value="1"/>
</dbReference>
<dbReference type="Gene3D" id="3.40.640.10">
    <property type="entry name" value="Type I PLP-dependent aspartate aminotransferase-like (Major domain)"/>
    <property type="match status" value="1"/>
</dbReference>
<keyword evidence="3" id="KW-0663">Pyridoxal phosphate</keyword>
<dbReference type="CDD" id="cd00609">
    <property type="entry name" value="AAT_like"/>
    <property type="match status" value="1"/>
</dbReference>
<dbReference type="InterPro" id="IPR000524">
    <property type="entry name" value="Tscrpt_reg_HTH_GntR"/>
</dbReference>
<keyword evidence="6" id="KW-0804">Transcription</keyword>
<dbReference type="Pfam" id="PF00155">
    <property type="entry name" value="Aminotran_1_2"/>
    <property type="match status" value="1"/>
</dbReference>
<name>A0A0R2LQZ8_9LACO</name>
<evidence type="ECO:0000256" key="2">
    <source>
        <dbReference type="ARBA" id="ARBA00022576"/>
    </source>
</evidence>
<keyword evidence="5" id="KW-0238">DNA-binding</keyword>
<dbReference type="InterPro" id="IPR051446">
    <property type="entry name" value="HTH_trans_reg/aminotransferase"/>
</dbReference>
<dbReference type="GO" id="GO:0003677">
    <property type="term" value="F:DNA binding"/>
    <property type="evidence" value="ECO:0007669"/>
    <property type="project" value="UniProtKB-KW"/>
</dbReference>
<dbReference type="GO" id="GO:0030170">
    <property type="term" value="F:pyridoxal phosphate binding"/>
    <property type="evidence" value="ECO:0007669"/>
    <property type="project" value="InterPro"/>
</dbReference>
<dbReference type="SMART" id="SM00345">
    <property type="entry name" value="HTH_GNTR"/>
    <property type="match status" value="1"/>
</dbReference>
<evidence type="ECO:0000256" key="5">
    <source>
        <dbReference type="ARBA" id="ARBA00023125"/>
    </source>
</evidence>
<evidence type="ECO:0000313" key="9">
    <source>
        <dbReference type="Proteomes" id="UP000051906"/>
    </source>
</evidence>
<dbReference type="STRING" id="616990.IV54_GL002149"/>
<dbReference type="GO" id="GO:0003700">
    <property type="term" value="F:DNA-binding transcription factor activity"/>
    <property type="evidence" value="ECO:0007669"/>
    <property type="project" value="InterPro"/>
</dbReference>
<evidence type="ECO:0000256" key="1">
    <source>
        <dbReference type="ARBA" id="ARBA00005384"/>
    </source>
</evidence>
<dbReference type="PATRIC" id="fig|616990.3.peg.2281"/>
<dbReference type="InterPro" id="IPR036388">
    <property type="entry name" value="WH-like_DNA-bd_sf"/>
</dbReference>
<dbReference type="EMBL" id="JQCA01000069">
    <property type="protein sequence ID" value="KRO03687.1"/>
    <property type="molecule type" value="Genomic_DNA"/>
</dbReference>
<keyword evidence="2 8" id="KW-0032">Aminotransferase</keyword>
<dbReference type="Proteomes" id="UP000051906">
    <property type="component" value="Unassembled WGS sequence"/>
</dbReference>
<evidence type="ECO:0000256" key="6">
    <source>
        <dbReference type="ARBA" id="ARBA00023163"/>
    </source>
</evidence>
<evidence type="ECO:0000313" key="8">
    <source>
        <dbReference type="EMBL" id="KRO03687.1"/>
    </source>
</evidence>
<dbReference type="RefSeq" id="WP_057878576.1">
    <property type="nucleotide sequence ID" value="NZ_JQCA01000069.1"/>
</dbReference>
<keyword evidence="8" id="KW-0808">Transferase</keyword>
<accession>A0A0R2LQZ8</accession>
<dbReference type="Gene3D" id="1.10.10.10">
    <property type="entry name" value="Winged helix-like DNA-binding domain superfamily/Winged helix DNA-binding domain"/>
    <property type="match status" value="1"/>
</dbReference>
<dbReference type="CDD" id="cd07377">
    <property type="entry name" value="WHTH_GntR"/>
    <property type="match status" value="1"/>
</dbReference>
<keyword evidence="9" id="KW-1185">Reference proteome</keyword>
<dbReference type="InterPro" id="IPR036390">
    <property type="entry name" value="WH_DNA-bd_sf"/>
</dbReference>
<dbReference type="PROSITE" id="PS50949">
    <property type="entry name" value="HTH_GNTR"/>
    <property type="match status" value="1"/>
</dbReference>
<protein>
    <submittedName>
        <fullName evidence="8">Aminotransferase with N</fullName>
    </submittedName>
</protein>
<gene>
    <name evidence="8" type="ORF">IV54_GL002149</name>
</gene>
<dbReference type="PANTHER" id="PTHR46577">
    <property type="entry name" value="HTH-TYPE TRANSCRIPTIONAL REGULATORY PROTEIN GABR"/>
    <property type="match status" value="1"/>
</dbReference>
<comment type="caution">
    <text evidence="8">The sequence shown here is derived from an EMBL/GenBank/DDBJ whole genome shotgun (WGS) entry which is preliminary data.</text>
</comment>
<dbReference type="PANTHER" id="PTHR46577:SF1">
    <property type="entry name" value="HTH-TYPE TRANSCRIPTIONAL REGULATORY PROTEIN GABR"/>
    <property type="match status" value="1"/>
</dbReference>
<dbReference type="InterPro" id="IPR004839">
    <property type="entry name" value="Aminotransferase_I/II_large"/>
</dbReference>
<dbReference type="Pfam" id="PF00392">
    <property type="entry name" value="GntR"/>
    <property type="match status" value="1"/>
</dbReference>